<organism evidence="1 2">
    <name type="scientific">Helicostylum pulchrum</name>
    <dbReference type="NCBI Taxonomy" id="562976"/>
    <lineage>
        <taxon>Eukaryota</taxon>
        <taxon>Fungi</taxon>
        <taxon>Fungi incertae sedis</taxon>
        <taxon>Mucoromycota</taxon>
        <taxon>Mucoromycotina</taxon>
        <taxon>Mucoromycetes</taxon>
        <taxon>Mucorales</taxon>
        <taxon>Mucorineae</taxon>
        <taxon>Mucoraceae</taxon>
        <taxon>Helicostylum</taxon>
    </lineage>
</organism>
<evidence type="ECO:0000313" key="1">
    <source>
        <dbReference type="EMBL" id="GAA5800976.1"/>
    </source>
</evidence>
<proteinExistence type="predicted"/>
<gene>
    <name evidence="1" type="ORF">HPULCUR_006416</name>
</gene>
<reference evidence="1 2" key="1">
    <citation type="submission" date="2024-04" db="EMBL/GenBank/DDBJ databases">
        <title>genome sequences of Mucor flavus KT1a and Helicostylum pulchrum KT1b strains isolation_sourced from the surface of a dry-aged beef.</title>
        <authorList>
            <person name="Toyotome T."/>
            <person name="Hosono M."/>
            <person name="Torimaru M."/>
            <person name="Fukuda K."/>
            <person name="Mikami N."/>
        </authorList>
    </citation>
    <scope>NUCLEOTIDE SEQUENCE [LARGE SCALE GENOMIC DNA]</scope>
    <source>
        <strain evidence="1 2">KT1b</strain>
    </source>
</reference>
<dbReference type="EMBL" id="BAABUJ010000017">
    <property type="protein sequence ID" value="GAA5800976.1"/>
    <property type="molecule type" value="Genomic_DNA"/>
</dbReference>
<protein>
    <submittedName>
        <fullName evidence="1">Uncharacterized protein</fullName>
    </submittedName>
</protein>
<sequence>MEGRINLIDRISPIGNFCTFLKTLRCSYVAYQDIWKIIKEERSKGNFRSLQYIPRLNSSAYESVLCYNNAACSLEQTLHELVIRDNSMALIEGKTSHFPKVHTIFLKFAYYVDAYVMNRYMERLPSATVVDISIKNYGGLNEDQDVTEFDIHVSPKVKKLTVKHPYCYNKFYIYIMKAFPNLQKVNINVRGFDTKKEPMPTEEAVQFLEYLLRVPKFSAFRIPVESQNDVFIGLLDNNRHIKTLDITYVMESLSGSDFVSMESLSDVKDGIVINIFRKGKTSLMLPHIGLVQESGKDLLYLHIDMGIETFGHKAKVLRRKRGIALSSILQRCPRLLGVSIYNTALDAFGIYLEFQESIEIRDYITILGSLIRSSFLSDLSDRVSFTSQFTLTNCQFFDEAANDWIREIDMPHTQFDEIRYEEEILSNKVCLKLIKTICNTVSWYVSKGAYLIACIEKQYEDSVKNKNIPSLFIRCKDVHAVIISLTEIHVVLNLK</sequence>
<dbReference type="Proteomes" id="UP001476247">
    <property type="component" value="Unassembled WGS sequence"/>
</dbReference>
<evidence type="ECO:0000313" key="2">
    <source>
        <dbReference type="Proteomes" id="UP001476247"/>
    </source>
</evidence>
<accession>A0ABP9Y1V9</accession>
<keyword evidence="2" id="KW-1185">Reference proteome</keyword>
<comment type="caution">
    <text evidence="1">The sequence shown here is derived from an EMBL/GenBank/DDBJ whole genome shotgun (WGS) entry which is preliminary data.</text>
</comment>
<name>A0ABP9Y1V9_9FUNG</name>